<organism evidence="1 2">
    <name type="scientific">Achlya hypogyna</name>
    <name type="common">Oomycete</name>
    <name type="synonym">Protoachlya hypogyna</name>
    <dbReference type="NCBI Taxonomy" id="1202772"/>
    <lineage>
        <taxon>Eukaryota</taxon>
        <taxon>Sar</taxon>
        <taxon>Stramenopiles</taxon>
        <taxon>Oomycota</taxon>
        <taxon>Saprolegniomycetes</taxon>
        <taxon>Saprolegniales</taxon>
        <taxon>Achlyaceae</taxon>
        <taxon>Achlya</taxon>
    </lineage>
</organism>
<keyword evidence="2" id="KW-1185">Reference proteome</keyword>
<gene>
    <name evidence="1" type="ORF">ACHHYP_06203</name>
</gene>
<accession>A0A1V9YUZ0</accession>
<dbReference type="Proteomes" id="UP000243579">
    <property type="component" value="Unassembled WGS sequence"/>
</dbReference>
<dbReference type="STRING" id="1202772.A0A1V9YUZ0"/>
<name>A0A1V9YUZ0_ACHHY</name>
<dbReference type="OrthoDB" id="71667at2759"/>
<proteinExistence type="predicted"/>
<comment type="caution">
    <text evidence="1">The sequence shown here is derived from an EMBL/GenBank/DDBJ whole genome shotgun (WGS) entry which is preliminary data.</text>
</comment>
<sequence>MPVHYDVWFRAMINILPMSSKYRFMEATNLEAATCPYARCQDVETPRHVLHDCTCVRVLWQAHRSAWQKVGVDLSWDMCMSIDLITPPEHLRNFTDTILWMHRNRVAHQDAVGPQIERMTFDSMVQWSGLVRAALRDTEQSLHSKVQILTVVALLSEDTKYSDAQANNNNIFSAFALPRKIRATSPTSSMPSSHRL</sequence>
<evidence type="ECO:0000313" key="1">
    <source>
        <dbReference type="EMBL" id="OQR89566.1"/>
    </source>
</evidence>
<reference evidence="1 2" key="1">
    <citation type="journal article" date="2014" name="Genome Biol. Evol.">
        <title>The secreted proteins of Achlya hypogyna and Thraustotheca clavata identify the ancestral oomycete secretome and reveal gene acquisitions by horizontal gene transfer.</title>
        <authorList>
            <person name="Misner I."/>
            <person name="Blouin N."/>
            <person name="Leonard G."/>
            <person name="Richards T.A."/>
            <person name="Lane C.E."/>
        </authorList>
    </citation>
    <scope>NUCLEOTIDE SEQUENCE [LARGE SCALE GENOMIC DNA]</scope>
    <source>
        <strain evidence="1 2">ATCC 48635</strain>
    </source>
</reference>
<protein>
    <recommendedName>
        <fullName evidence="3">Reverse transcriptase zinc-binding domain-containing protein</fullName>
    </recommendedName>
</protein>
<evidence type="ECO:0000313" key="2">
    <source>
        <dbReference type="Proteomes" id="UP000243579"/>
    </source>
</evidence>
<evidence type="ECO:0008006" key="3">
    <source>
        <dbReference type="Google" id="ProtNLM"/>
    </source>
</evidence>
<dbReference type="EMBL" id="JNBR01000786">
    <property type="protein sequence ID" value="OQR89566.1"/>
    <property type="molecule type" value="Genomic_DNA"/>
</dbReference>
<dbReference type="AlphaFoldDB" id="A0A1V9YUZ0"/>